<protein>
    <submittedName>
        <fullName evidence="1">Uncharacterized protein</fullName>
    </submittedName>
</protein>
<name>A0A401ZV87_9CHLR</name>
<proteinExistence type="predicted"/>
<dbReference type="Proteomes" id="UP000287352">
    <property type="component" value="Unassembled WGS sequence"/>
</dbReference>
<dbReference type="RefSeq" id="WP_126578382.1">
    <property type="nucleotide sequence ID" value="NZ_BIFR01000001.1"/>
</dbReference>
<dbReference type="AlphaFoldDB" id="A0A401ZV87"/>
<accession>A0A401ZV87</accession>
<keyword evidence="2" id="KW-1185">Reference proteome</keyword>
<gene>
    <name evidence="1" type="ORF">KTT_06700</name>
</gene>
<evidence type="ECO:0000313" key="2">
    <source>
        <dbReference type="Proteomes" id="UP000287352"/>
    </source>
</evidence>
<reference evidence="2" key="1">
    <citation type="submission" date="2018-12" db="EMBL/GenBank/DDBJ databases">
        <title>Tengunoibacter tsumagoiensis gen. nov., sp. nov., Dictyobacter kobayashii sp. nov., D. alpinus sp. nov., and D. joshuensis sp. nov. and description of Dictyobacteraceae fam. nov. within the order Ktedonobacterales isolated from Tengu-no-mugimeshi.</title>
        <authorList>
            <person name="Wang C.M."/>
            <person name="Zheng Y."/>
            <person name="Sakai Y."/>
            <person name="Toyoda A."/>
            <person name="Minakuchi Y."/>
            <person name="Abe K."/>
            <person name="Yokota A."/>
            <person name="Yabe S."/>
        </authorList>
    </citation>
    <scope>NUCLEOTIDE SEQUENCE [LARGE SCALE GENOMIC DNA]</scope>
    <source>
        <strain evidence="2">Uno3</strain>
    </source>
</reference>
<evidence type="ECO:0000313" key="1">
    <source>
        <dbReference type="EMBL" id="GCE10811.1"/>
    </source>
</evidence>
<comment type="caution">
    <text evidence="1">The sequence shown here is derived from an EMBL/GenBank/DDBJ whole genome shotgun (WGS) entry which is preliminary data.</text>
</comment>
<sequence>MGNPIEDAYSVLEDIFNDAQTRRKIAEEDFVAPLKLLPKTQIEDLDAIHDDCVQSIQTSIGKLFGPGSQFQGEASSAVADLIGSYFTQEAKLNDYTTKNNVSKYMTQLEQITSASIHDAETHIDAIKGCNTSNVFVNRIVSFWSDLFTKGPGSIPDNMQVGPWSLGQIFRGDFSISSNTSHSQMYAPPSQVQTPTPQSGFWEAVAAFLAPFAAVILVVNIVTDVIQQLSLDWHIESLGWTVIQWAQHMNDLHSNILLQNSESQLPGDIGKIKRSLNADQTHLTMLKIGVPDPNLPPNKQKLADKYYQKYKDVPNGPTLLEIQYIIDNFPPNQVDSKIYDLAWLKLNLRDLKLPPGYLLFFVMQGIPKEQIEEDIFWLQKASQNTGNGPGNIIYRKGRPLSNPSVDFLTAETYGFEAQAADQIRGWMNQILNDNTFNYRTIPNFYQLPGAVQSFLELTSLKKNSINKYNPNDPLTSKFLPKGYQGQFGTAVQELVKVSVRSSNWYGKYYVEKENLFLDTGAGLRPDIRFKQKDGSYTSFDYTTYDQRNSKAKYDNDYNPNIVLIHNGPFQGGEIAAQNP</sequence>
<dbReference type="EMBL" id="BIFR01000001">
    <property type="protein sequence ID" value="GCE10811.1"/>
    <property type="molecule type" value="Genomic_DNA"/>
</dbReference>
<organism evidence="1 2">
    <name type="scientific">Tengunoibacter tsumagoiensis</name>
    <dbReference type="NCBI Taxonomy" id="2014871"/>
    <lineage>
        <taxon>Bacteria</taxon>
        <taxon>Bacillati</taxon>
        <taxon>Chloroflexota</taxon>
        <taxon>Ktedonobacteria</taxon>
        <taxon>Ktedonobacterales</taxon>
        <taxon>Dictyobacteraceae</taxon>
        <taxon>Tengunoibacter</taxon>
    </lineage>
</organism>